<proteinExistence type="predicted"/>
<organism evidence="2 3">
    <name type="scientific">Cocos nucifera</name>
    <name type="common">Coconut palm</name>
    <dbReference type="NCBI Taxonomy" id="13894"/>
    <lineage>
        <taxon>Eukaryota</taxon>
        <taxon>Viridiplantae</taxon>
        <taxon>Streptophyta</taxon>
        <taxon>Embryophyta</taxon>
        <taxon>Tracheophyta</taxon>
        <taxon>Spermatophyta</taxon>
        <taxon>Magnoliopsida</taxon>
        <taxon>Liliopsida</taxon>
        <taxon>Arecaceae</taxon>
        <taxon>Arecoideae</taxon>
        <taxon>Cocoseae</taxon>
        <taxon>Attaleinae</taxon>
        <taxon>Cocos</taxon>
    </lineage>
</organism>
<sequence length="251" mass="26094">MQERKQPITAHGLPSGQTGNNLAASQVLSNVPQSAVAVNNHQNLLKNPGNTNLNVFQQEALSTISGPNHAKSGHFQGSVSSLPTNASVSGLPGSQQQQSVLRGTLYQQSNLQPSQVDEQLQERVIQQLLQEFFKNGGARQQAPNAPDANGNMLTGGVGSSIGGTGSLPVRMNTGSVKNGIGLGSAPAKMSSNALGPAQSWSNSFKSVAGSPAMSGNSLNSRADLPQSVDLPELDQIAEEFAENGIFSGEPW</sequence>
<evidence type="ECO:0000313" key="2">
    <source>
        <dbReference type="EMBL" id="KAG1359191.1"/>
    </source>
</evidence>
<feature type="region of interest" description="Disordered" evidence="1">
    <location>
        <begin position="65"/>
        <end position="96"/>
    </location>
</feature>
<dbReference type="EMBL" id="CM017879">
    <property type="protein sequence ID" value="KAG1359191.1"/>
    <property type="molecule type" value="Genomic_DNA"/>
</dbReference>
<dbReference type="Proteomes" id="UP000797356">
    <property type="component" value="Chromosome 8"/>
</dbReference>
<reference evidence="2" key="1">
    <citation type="journal article" date="2017" name="Gigascience">
        <title>The genome draft of coconut (Cocos nucifera).</title>
        <authorList>
            <person name="Xiao Y."/>
            <person name="Xu P."/>
            <person name="Fan H."/>
            <person name="Baudouin L."/>
            <person name="Xia W."/>
            <person name="Bocs S."/>
            <person name="Xu J."/>
            <person name="Li Q."/>
            <person name="Guo A."/>
            <person name="Zhou L."/>
            <person name="Li J."/>
            <person name="Wu Y."/>
            <person name="Ma Z."/>
            <person name="Armero A."/>
            <person name="Issali A.E."/>
            <person name="Liu N."/>
            <person name="Peng M."/>
            <person name="Yang Y."/>
        </authorList>
    </citation>
    <scope>NUCLEOTIDE SEQUENCE</scope>
    <source>
        <tissue evidence="2">Spear leaf of Hainan Tall coconut</tissue>
    </source>
</reference>
<dbReference type="AlphaFoldDB" id="A0A8K0II13"/>
<comment type="caution">
    <text evidence="2">The sequence shown here is derived from an EMBL/GenBank/DDBJ whole genome shotgun (WGS) entry which is preliminary data.</text>
</comment>
<feature type="region of interest" description="Disordered" evidence="1">
    <location>
        <begin position="1"/>
        <end position="21"/>
    </location>
</feature>
<gene>
    <name evidence="2" type="ORF">COCNU_08G006370</name>
</gene>
<name>A0A8K0II13_COCNU</name>
<dbReference type="OrthoDB" id="774557at2759"/>
<protein>
    <submittedName>
        <fullName evidence="2">Putative transcriptional regulator SLK2</fullName>
    </submittedName>
</protein>
<keyword evidence="3" id="KW-1185">Reference proteome</keyword>
<accession>A0A8K0II13</accession>
<evidence type="ECO:0000313" key="3">
    <source>
        <dbReference type="Proteomes" id="UP000797356"/>
    </source>
</evidence>
<feature type="region of interest" description="Disordered" evidence="1">
    <location>
        <begin position="205"/>
        <end position="226"/>
    </location>
</feature>
<reference evidence="2" key="2">
    <citation type="submission" date="2019-07" db="EMBL/GenBank/DDBJ databases">
        <authorList>
            <person name="Yang Y."/>
            <person name="Bocs S."/>
            <person name="Baudouin L."/>
        </authorList>
    </citation>
    <scope>NUCLEOTIDE SEQUENCE</scope>
    <source>
        <tissue evidence="2">Spear leaf of Hainan Tall coconut</tissue>
    </source>
</reference>
<evidence type="ECO:0000256" key="1">
    <source>
        <dbReference type="SAM" id="MobiDB-lite"/>
    </source>
</evidence>
<feature type="compositionally biased region" description="Polar residues" evidence="1">
    <location>
        <begin position="75"/>
        <end position="96"/>
    </location>
</feature>
<feature type="region of interest" description="Disordered" evidence="1">
    <location>
        <begin position="137"/>
        <end position="156"/>
    </location>
</feature>